<dbReference type="EMBL" id="UZAG01015864">
    <property type="protein sequence ID" value="VDO23866.1"/>
    <property type="molecule type" value="Genomic_DNA"/>
</dbReference>
<name>A0A0R3QNA0_9BILA</name>
<reference evidence="3" key="1">
    <citation type="submission" date="2017-02" db="UniProtKB">
        <authorList>
            <consortium name="WormBaseParasite"/>
        </authorList>
    </citation>
    <scope>IDENTIFICATION</scope>
</reference>
<reference evidence="1 2" key="2">
    <citation type="submission" date="2018-11" db="EMBL/GenBank/DDBJ databases">
        <authorList>
            <consortium name="Pathogen Informatics"/>
        </authorList>
    </citation>
    <scope>NUCLEOTIDE SEQUENCE [LARGE SCALE GENOMIC DNA]</scope>
</reference>
<protein>
    <submittedName>
        <fullName evidence="1 3">Uncharacterized protein</fullName>
    </submittedName>
</protein>
<sequence length="400" mass="47474">MTIYNVYWNQYESIHSFLTEVFFRIYQEITINLDIPNMHHGNLIHPLVEEVLANALTMVNQSAADELNQINAVTQISNQMKKEGDMKKSILQNNENDTEERGSFNDLQQARCHWIQLDKLDLQLKVIQSTIAYVIENFESMRLLWSFGKNYEKEKLYNDQRFQLVLLIIIIKKDSRWMQINLLCPVLFSRHILMVFFSDYCTCFQTALKMIMEFVDEPRDMCKLIRNIGARHFFYNFFDEIQKAFNDGLANQRQNYLQKCMSKKEMKILKTIWRQIQTKYMKEDGNLTKCNALMYEALQYHCEKIPKTKKYIRKLKEIAHQSIDAVDKIIDTYDSTCGLAELNDRFDSYCYLCCTLGESPRTLWIAFNTGFANIITTKVDEDRIWVKQIWCKIARILEQV</sequence>
<organism evidence="3">
    <name type="scientific">Brugia timori</name>
    <dbReference type="NCBI Taxonomy" id="42155"/>
    <lineage>
        <taxon>Eukaryota</taxon>
        <taxon>Metazoa</taxon>
        <taxon>Ecdysozoa</taxon>
        <taxon>Nematoda</taxon>
        <taxon>Chromadorea</taxon>
        <taxon>Rhabditida</taxon>
        <taxon>Spirurina</taxon>
        <taxon>Spiruromorpha</taxon>
        <taxon>Filarioidea</taxon>
        <taxon>Onchocercidae</taxon>
        <taxon>Brugia</taxon>
    </lineage>
</organism>
<dbReference type="WBParaSite" id="BTMF_0000918501-mRNA-1">
    <property type="protein sequence ID" value="BTMF_0000918501-mRNA-1"/>
    <property type="gene ID" value="BTMF_0000918501"/>
</dbReference>
<evidence type="ECO:0000313" key="1">
    <source>
        <dbReference type="EMBL" id="VDO23866.1"/>
    </source>
</evidence>
<gene>
    <name evidence="1" type="ORF">BTMF_LOCUS7236</name>
</gene>
<evidence type="ECO:0000313" key="3">
    <source>
        <dbReference type="WBParaSite" id="BTMF_0000918501-mRNA-1"/>
    </source>
</evidence>
<dbReference type="AlphaFoldDB" id="A0A0R3QNA0"/>
<dbReference type="STRING" id="42155.A0A0R3QNA0"/>
<dbReference type="Proteomes" id="UP000280834">
    <property type="component" value="Unassembled WGS sequence"/>
</dbReference>
<proteinExistence type="predicted"/>
<accession>A0A0R3QNA0</accession>
<keyword evidence="2" id="KW-1185">Reference proteome</keyword>
<evidence type="ECO:0000313" key="2">
    <source>
        <dbReference type="Proteomes" id="UP000280834"/>
    </source>
</evidence>